<accession>A0A7S4LGS2</accession>
<evidence type="ECO:0000313" key="1">
    <source>
        <dbReference type="EMBL" id="CAE0828459.1"/>
    </source>
</evidence>
<sequence length="120" mass="13991">MNNGNSGQLGEAYLRMAKRIEDKWMAIPENAEAVVNFPWPSPVRPHQDLWRDTPPNEPPYNNIPDYSKKCPRCGGPGCEEDGFMSLEVREGCRWNGDAWGCTYEYCRKCGWCVWHKWDEY</sequence>
<name>A0A7S4LGS2_9EUGL</name>
<proteinExistence type="predicted"/>
<reference evidence="1" key="1">
    <citation type="submission" date="2021-01" db="EMBL/GenBank/DDBJ databases">
        <authorList>
            <person name="Corre E."/>
            <person name="Pelletier E."/>
            <person name="Niang G."/>
            <person name="Scheremetjew M."/>
            <person name="Finn R."/>
            <person name="Kale V."/>
            <person name="Holt S."/>
            <person name="Cochrane G."/>
            <person name="Meng A."/>
            <person name="Brown T."/>
            <person name="Cohen L."/>
        </authorList>
    </citation>
    <scope>NUCLEOTIDE SEQUENCE</scope>
    <source>
        <strain evidence="1">CCMP1594</strain>
    </source>
</reference>
<dbReference type="AlphaFoldDB" id="A0A7S4LGS2"/>
<gene>
    <name evidence="1" type="ORF">EGYM00163_LOCUS39728</name>
</gene>
<organism evidence="1">
    <name type="scientific">Eutreptiella gymnastica</name>
    <dbReference type="NCBI Taxonomy" id="73025"/>
    <lineage>
        <taxon>Eukaryota</taxon>
        <taxon>Discoba</taxon>
        <taxon>Euglenozoa</taxon>
        <taxon>Euglenida</taxon>
        <taxon>Spirocuta</taxon>
        <taxon>Euglenophyceae</taxon>
        <taxon>Eutreptiales</taxon>
        <taxon>Eutreptiaceae</taxon>
        <taxon>Eutreptiella</taxon>
    </lineage>
</organism>
<protein>
    <submittedName>
        <fullName evidence="1">Uncharacterized protein</fullName>
    </submittedName>
</protein>
<dbReference type="EMBL" id="HBJA01115537">
    <property type="protein sequence ID" value="CAE0828459.1"/>
    <property type="molecule type" value="Transcribed_RNA"/>
</dbReference>